<dbReference type="RefSeq" id="WP_190111937.1">
    <property type="nucleotide sequence ID" value="NZ_BMVB01000019.1"/>
</dbReference>
<sequence length="84" mass="8434">MKPTMTDHGSARGSKALVILGLATAAAIIGAVPAAADDHSTSTALQSPPVAGKIFDDHSTGVLARLNGGADDHSTTIDNTLRLT</sequence>
<reference evidence="2" key="1">
    <citation type="journal article" date="2014" name="Int. J. Syst. Evol. Microbiol.">
        <title>Complete genome sequence of Corynebacterium casei LMG S-19264T (=DSM 44701T), isolated from a smear-ripened cheese.</title>
        <authorList>
            <consortium name="US DOE Joint Genome Institute (JGI-PGF)"/>
            <person name="Walter F."/>
            <person name="Albersmeier A."/>
            <person name="Kalinowski J."/>
            <person name="Ruckert C."/>
        </authorList>
    </citation>
    <scope>NUCLEOTIDE SEQUENCE</scope>
    <source>
        <strain evidence="2">JCM 4633</strain>
    </source>
</reference>
<accession>A0A918WMU5</accession>
<protein>
    <submittedName>
        <fullName evidence="2">Uncharacterized protein</fullName>
    </submittedName>
</protein>
<evidence type="ECO:0000313" key="2">
    <source>
        <dbReference type="EMBL" id="GHC64869.1"/>
    </source>
</evidence>
<dbReference type="Proteomes" id="UP000646244">
    <property type="component" value="Unassembled WGS sequence"/>
</dbReference>
<feature type="chain" id="PRO_5036907210" evidence="1">
    <location>
        <begin position="37"/>
        <end position="84"/>
    </location>
</feature>
<gene>
    <name evidence="2" type="ORF">GCM10010507_47970</name>
</gene>
<dbReference type="AlphaFoldDB" id="A0A918WMU5"/>
<feature type="signal peptide" evidence="1">
    <location>
        <begin position="1"/>
        <end position="36"/>
    </location>
</feature>
<keyword evidence="1" id="KW-0732">Signal</keyword>
<evidence type="ECO:0000313" key="3">
    <source>
        <dbReference type="Proteomes" id="UP000646244"/>
    </source>
</evidence>
<comment type="caution">
    <text evidence="2">The sequence shown here is derived from an EMBL/GenBank/DDBJ whole genome shotgun (WGS) entry which is preliminary data.</text>
</comment>
<proteinExistence type="predicted"/>
<name>A0A918WMU5_STRCJ</name>
<dbReference type="EMBL" id="BMVB01000019">
    <property type="protein sequence ID" value="GHC64869.1"/>
    <property type="molecule type" value="Genomic_DNA"/>
</dbReference>
<evidence type="ECO:0000256" key="1">
    <source>
        <dbReference type="SAM" id="SignalP"/>
    </source>
</evidence>
<reference evidence="2" key="2">
    <citation type="submission" date="2020-09" db="EMBL/GenBank/DDBJ databases">
        <authorList>
            <person name="Sun Q."/>
            <person name="Ohkuma M."/>
        </authorList>
    </citation>
    <scope>NUCLEOTIDE SEQUENCE</scope>
    <source>
        <strain evidence="2">JCM 4633</strain>
    </source>
</reference>
<organism evidence="2 3">
    <name type="scientific">Streptomyces cinnamoneus</name>
    <name type="common">Streptoverticillium cinnamoneum</name>
    <dbReference type="NCBI Taxonomy" id="53446"/>
    <lineage>
        <taxon>Bacteria</taxon>
        <taxon>Bacillati</taxon>
        <taxon>Actinomycetota</taxon>
        <taxon>Actinomycetes</taxon>
        <taxon>Kitasatosporales</taxon>
        <taxon>Streptomycetaceae</taxon>
        <taxon>Streptomyces</taxon>
        <taxon>Streptomyces cinnamoneus group</taxon>
    </lineage>
</organism>